<evidence type="ECO:0000313" key="4">
    <source>
        <dbReference type="Proteomes" id="UP001206925"/>
    </source>
</evidence>
<sequence>MQRLFHIVLRGMLPKEIWESKLEFCTFFHVICLRVLHLDDLRKLKTSIIITICKLEKIFPLGFFDSMKHFVMHLTNEAILGGLVQFRWMYLYERMIENKGNVEDSIVQSNLVDELSTYYSLYLKPIGREPRNFAPNIPCSLSTNLQLNSDKAHTYILLNCEELLEFWEEKINARVYRCQEKCIAGKFSNLLRTVQDKAKDTTIEQSLQPTRGKHIIESQYYVTAKRKVGVEENLVWVDDRAEETWFKYDGYLVKKYREERSKHPKFEKDLWSSGGKNRRKVYGLGREDP</sequence>
<feature type="compositionally biased region" description="Basic and acidic residues" evidence="1">
    <location>
        <begin position="260"/>
        <end position="270"/>
    </location>
</feature>
<accession>A0AAD5GSU7</accession>
<dbReference type="AlphaFoldDB" id="A0AAD5GSU7"/>
<proteinExistence type="predicted"/>
<dbReference type="PANTHER" id="PTHR48258:SF4">
    <property type="entry name" value="DUF4216 DOMAIN-CONTAINING PROTEIN"/>
    <property type="match status" value="1"/>
</dbReference>
<evidence type="ECO:0000259" key="2">
    <source>
        <dbReference type="Pfam" id="PF13960"/>
    </source>
</evidence>
<dbReference type="Proteomes" id="UP001206925">
    <property type="component" value="Unassembled WGS sequence"/>
</dbReference>
<evidence type="ECO:0000313" key="3">
    <source>
        <dbReference type="EMBL" id="KAI7753805.1"/>
    </source>
</evidence>
<dbReference type="PANTHER" id="PTHR48258">
    <property type="entry name" value="DUF4218 DOMAIN-CONTAINING PROTEIN-RELATED"/>
    <property type="match status" value="1"/>
</dbReference>
<dbReference type="EMBL" id="JAMZMK010005265">
    <property type="protein sequence ID" value="KAI7753805.1"/>
    <property type="molecule type" value="Genomic_DNA"/>
</dbReference>
<feature type="non-terminal residue" evidence="3">
    <location>
        <position position="289"/>
    </location>
</feature>
<feature type="region of interest" description="Disordered" evidence="1">
    <location>
        <begin position="260"/>
        <end position="289"/>
    </location>
</feature>
<name>A0AAD5GSU7_AMBAR</name>
<gene>
    <name evidence="3" type="ORF">M8C21_003187</name>
</gene>
<comment type="caution">
    <text evidence="3">The sequence shown here is derived from an EMBL/GenBank/DDBJ whole genome shotgun (WGS) entry which is preliminary data.</text>
</comment>
<dbReference type="InterPro" id="IPR025452">
    <property type="entry name" value="DUF4218"/>
</dbReference>
<evidence type="ECO:0000256" key="1">
    <source>
        <dbReference type="SAM" id="MobiDB-lite"/>
    </source>
</evidence>
<feature type="domain" description="DUF4218" evidence="2">
    <location>
        <begin position="32"/>
        <end position="126"/>
    </location>
</feature>
<keyword evidence="4" id="KW-1185">Reference proteome</keyword>
<reference evidence="3" key="1">
    <citation type="submission" date="2022-06" db="EMBL/GenBank/DDBJ databases">
        <title>Uncovering the hologenomic basis of an extraordinary plant invasion.</title>
        <authorList>
            <person name="Bieker V.C."/>
            <person name="Martin M.D."/>
            <person name="Gilbert T."/>
            <person name="Hodgins K."/>
            <person name="Battlay P."/>
            <person name="Petersen B."/>
            <person name="Wilson J."/>
        </authorList>
    </citation>
    <scope>NUCLEOTIDE SEQUENCE</scope>
    <source>
        <strain evidence="3">AA19_3_7</strain>
        <tissue evidence="3">Leaf</tissue>
    </source>
</reference>
<organism evidence="3 4">
    <name type="scientific">Ambrosia artemisiifolia</name>
    <name type="common">Common ragweed</name>
    <dbReference type="NCBI Taxonomy" id="4212"/>
    <lineage>
        <taxon>Eukaryota</taxon>
        <taxon>Viridiplantae</taxon>
        <taxon>Streptophyta</taxon>
        <taxon>Embryophyta</taxon>
        <taxon>Tracheophyta</taxon>
        <taxon>Spermatophyta</taxon>
        <taxon>Magnoliopsida</taxon>
        <taxon>eudicotyledons</taxon>
        <taxon>Gunneridae</taxon>
        <taxon>Pentapetalae</taxon>
        <taxon>asterids</taxon>
        <taxon>campanulids</taxon>
        <taxon>Asterales</taxon>
        <taxon>Asteraceae</taxon>
        <taxon>Asteroideae</taxon>
        <taxon>Heliantheae alliance</taxon>
        <taxon>Heliantheae</taxon>
        <taxon>Ambrosia</taxon>
    </lineage>
</organism>
<dbReference type="Pfam" id="PF13960">
    <property type="entry name" value="DUF4218"/>
    <property type="match status" value="1"/>
</dbReference>
<protein>
    <recommendedName>
        <fullName evidence="2">DUF4218 domain-containing protein</fullName>
    </recommendedName>
</protein>